<dbReference type="Proteomes" id="UP000270094">
    <property type="component" value="Unassembled WGS sequence"/>
</dbReference>
<feature type="compositionally biased region" description="Basic and acidic residues" evidence="1">
    <location>
        <begin position="185"/>
        <end position="200"/>
    </location>
</feature>
<dbReference type="OrthoDB" id="5875755at2759"/>
<keyword evidence="3" id="KW-1185">Reference proteome</keyword>
<evidence type="ECO:0000313" key="3">
    <source>
        <dbReference type="Proteomes" id="UP000270094"/>
    </source>
</evidence>
<gene>
    <name evidence="2" type="ORF">SVUK_LOCUS2849</name>
</gene>
<evidence type="ECO:0000256" key="1">
    <source>
        <dbReference type="SAM" id="MobiDB-lite"/>
    </source>
</evidence>
<proteinExistence type="predicted"/>
<organism evidence="2 3">
    <name type="scientific">Strongylus vulgaris</name>
    <name type="common">Blood worm</name>
    <dbReference type="NCBI Taxonomy" id="40348"/>
    <lineage>
        <taxon>Eukaryota</taxon>
        <taxon>Metazoa</taxon>
        <taxon>Ecdysozoa</taxon>
        <taxon>Nematoda</taxon>
        <taxon>Chromadorea</taxon>
        <taxon>Rhabditida</taxon>
        <taxon>Rhabditina</taxon>
        <taxon>Rhabditomorpha</taxon>
        <taxon>Strongyloidea</taxon>
        <taxon>Strongylidae</taxon>
        <taxon>Strongylus</taxon>
    </lineage>
</organism>
<protein>
    <submittedName>
        <fullName evidence="2">Uncharacterized protein</fullName>
    </submittedName>
</protein>
<evidence type="ECO:0000313" key="2">
    <source>
        <dbReference type="EMBL" id="VDM67851.1"/>
    </source>
</evidence>
<feature type="region of interest" description="Disordered" evidence="1">
    <location>
        <begin position="164"/>
        <end position="200"/>
    </location>
</feature>
<feature type="non-terminal residue" evidence="2">
    <location>
        <position position="1"/>
    </location>
</feature>
<accession>A0A3P7I319</accession>
<name>A0A3P7I319_STRVU</name>
<dbReference type="EMBL" id="UYYB01006744">
    <property type="protein sequence ID" value="VDM67851.1"/>
    <property type="molecule type" value="Genomic_DNA"/>
</dbReference>
<dbReference type="AlphaFoldDB" id="A0A3P7I319"/>
<sequence>EGALLQLINDIHDTTRKIASNSWFYATSDEQDSVSERRNWTERISEALSYLTTRMSREEEAELRESRALPKLIQRAVIQKSSFQDGTVANLASAVESFTPSVVHMEDDFTEEQQECANKKTKCKRSRIYSGAASVNYADDASDSACLENDNYADIEEEIQSTAAKGPNDANHSEEAEPSGAKNKLLPDHMDEPPKKQKKIKLEQDVKIEETEQEYFTKSTQHNSVALKDRFKIADPKTLVRSEDVIFARRKPFARRLITEYKFENFIKPGLLHKGRYPRLYYESGDQDNRADSVFIGILRKSTDMDKKCNKGSDSCATEVDVYDEWLATFGGFRVLFEEENVQDDGDGEDNGPEFQGRGLSDIEMEGTQCHDSSHCGFDDSSASFFSNGISTRRDRFNDIRPDEYKAIGIDVKNIVPNKDFYSMTKEERAAAVAAEFEAIDALGPKKEDGYVINYGLLVPCKFLSSEHCKDEACDEVNLVQSSG</sequence>
<reference evidence="2 3" key="1">
    <citation type="submission" date="2018-11" db="EMBL/GenBank/DDBJ databases">
        <authorList>
            <consortium name="Pathogen Informatics"/>
        </authorList>
    </citation>
    <scope>NUCLEOTIDE SEQUENCE [LARGE SCALE GENOMIC DNA]</scope>
</reference>